<name>A0A0A9DVG2_ARUDO</name>
<dbReference type="AlphaFoldDB" id="A0A0A9DVG2"/>
<protein>
    <submittedName>
        <fullName evidence="2">Uncharacterized protein</fullName>
    </submittedName>
</protein>
<feature type="transmembrane region" description="Helical" evidence="1">
    <location>
        <begin position="60"/>
        <end position="78"/>
    </location>
</feature>
<accession>A0A0A9DVG2</accession>
<organism evidence="2">
    <name type="scientific">Arundo donax</name>
    <name type="common">Giant reed</name>
    <name type="synonym">Donax arundinaceus</name>
    <dbReference type="NCBI Taxonomy" id="35708"/>
    <lineage>
        <taxon>Eukaryota</taxon>
        <taxon>Viridiplantae</taxon>
        <taxon>Streptophyta</taxon>
        <taxon>Embryophyta</taxon>
        <taxon>Tracheophyta</taxon>
        <taxon>Spermatophyta</taxon>
        <taxon>Magnoliopsida</taxon>
        <taxon>Liliopsida</taxon>
        <taxon>Poales</taxon>
        <taxon>Poaceae</taxon>
        <taxon>PACMAD clade</taxon>
        <taxon>Arundinoideae</taxon>
        <taxon>Arundineae</taxon>
        <taxon>Arundo</taxon>
    </lineage>
</organism>
<keyword evidence="1" id="KW-0812">Transmembrane</keyword>
<reference evidence="2" key="1">
    <citation type="submission" date="2014-09" db="EMBL/GenBank/DDBJ databases">
        <authorList>
            <person name="Magalhaes I.L.F."/>
            <person name="Oliveira U."/>
            <person name="Santos F.R."/>
            <person name="Vidigal T.H.D.A."/>
            <person name="Brescovit A.D."/>
            <person name="Santos A.J."/>
        </authorList>
    </citation>
    <scope>NUCLEOTIDE SEQUENCE</scope>
    <source>
        <tissue evidence="2">Shoot tissue taken approximately 20 cm above the soil surface</tissue>
    </source>
</reference>
<evidence type="ECO:0000256" key="1">
    <source>
        <dbReference type="SAM" id="Phobius"/>
    </source>
</evidence>
<reference evidence="2" key="2">
    <citation type="journal article" date="2015" name="Data Brief">
        <title>Shoot transcriptome of the giant reed, Arundo donax.</title>
        <authorList>
            <person name="Barrero R.A."/>
            <person name="Guerrero F.D."/>
            <person name="Moolhuijzen P."/>
            <person name="Goolsby J.A."/>
            <person name="Tidwell J."/>
            <person name="Bellgard S.E."/>
            <person name="Bellgard M.I."/>
        </authorList>
    </citation>
    <scope>NUCLEOTIDE SEQUENCE</scope>
    <source>
        <tissue evidence="2">Shoot tissue taken approximately 20 cm above the soil surface</tissue>
    </source>
</reference>
<dbReference type="EMBL" id="GBRH01208280">
    <property type="protein sequence ID" value="JAD89615.1"/>
    <property type="molecule type" value="Transcribed_RNA"/>
</dbReference>
<evidence type="ECO:0000313" key="2">
    <source>
        <dbReference type="EMBL" id="JAD89615.1"/>
    </source>
</evidence>
<keyword evidence="1" id="KW-1133">Transmembrane helix</keyword>
<keyword evidence="1" id="KW-0472">Membrane</keyword>
<sequence length="79" mass="9111">MKIGLFSEISLQEFSVLSLCYYMPNPNWEKKLLANRTLSGNGDQLLFVQLCSFHSCNRSLVISSFLMCIFFSFLVRLYG</sequence>
<proteinExistence type="predicted"/>